<organism evidence="1 2">
    <name type="scientific">Candidatus Annandia adelgestsuga</name>
    <dbReference type="NCBI Taxonomy" id="1302411"/>
    <lineage>
        <taxon>Bacteria</taxon>
        <taxon>Pseudomonadati</taxon>
        <taxon>Pseudomonadota</taxon>
        <taxon>Gammaproteobacteria</taxon>
        <taxon>Enterobacterales</taxon>
        <taxon>Enterobacteriaceae</taxon>
        <taxon>Candidatus Annandia</taxon>
    </lineage>
</organism>
<dbReference type="AlphaFoldDB" id="A0A3Q9CP20"/>
<dbReference type="RefSeq" id="WP_126071458.1">
    <property type="nucleotide sequence ID" value="NZ_CP026513.1"/>
</dbReference>
<dbReference type="EC" id="2.2.1.6" evidence="1"/>
<dbReference type="GO" id="GO:0003984">
    <property type="term" value="F:acetolactate synthase activity"/>
    <property type="evidence" value="ECO:0007669"/>
    <property type="project" value="UniProtKB-EC"/>
</dbReference>
<name>A0A3Q9CP20_9ENTR</name>
<proteinExistence type="predicted"/>
<keyword evidence="2" id="KW-1185">Reference proteome</keyword>
<dbReference type="EMBL" id="CP026513">
    <property type="protein sequence ID" value="AZP36191.1"/>
    <property type="molecule type" value="Genomic_DNA"/>
</dbReference>
<evidence type="ECO:0000313" key="2">
    <source>
        <dbReference type="Proteomes" id="UP000274458"/>
    </source>
</evidence>
<sequence length="75" mass="9319">MYKKKIFIQTEFQPEILERILRILRHRNFININLNYKYNLNINKINIKIILINYKNIDILLYQLKKIIDINIIFI</sequence>
<gene>
    <name evidence="1" type="primary">ilvM</name>
    <name evidence="1" type="ORF">C3B56_00070</name>
</gene>
<evidence type="ECO:0000313" key="1">
    <source>
        <dbReference type="EMBL" id="AZP36191.1"/>
    </source>
</evidence>
<reference evidence="1 2" key="1">
    <citation type="journal article" date="2018" name="Genome Biol. Evol.">
        <title>Partnering With a Pest: Genomes of Hemlock Woolly Adelgid Symbionts Reveal Atypical Nutritional Provisioning Patterns in Dual-Obligate Bacteria.</title>
        <authorList>
            <person name="Weglarz K.M."/>
            <person name="Havill N.P."/>
            <person name="Burke G.R."/>
            <person name="von Dohlen C.D."/>
        </authorList>
    </citation>
    <scope>NUCLEOTIDE SEQUENCE [LARGE SCALE GENOMIC DNA]</scope>
    <source>
        <strain evidence="1">ENA</strain>
    </source>
</reference>
<protein>
    <submittedName>
        <fullName evidence="1">Acetolactate synthase isozyme 2 small subunit</fullName>
        <ecNumber evidence="1">2.2.1.6</ecNumber>
    </submittedName>
</protein>
<dbReference type="KEGG" id="aade:C3B56_00070"/>
<dbReference type="Proteomes" id="UP000274458">
    <property type="component" value="Chromosome"/>
</dbReference>
<keyword evidence="1" id="KW-0808">Transferase</keyword>
<dbReference type="Pfam" id="PF13710">
    <property type="entry name" value="ACT_5"/>
    <property type="match status" value="1"/>
</dbReference>
<accession>A0A3Q9CP20</accession>